<feature type="transmembrane region" description="Helical" evidence="8">
    <location>
        <begin position="339"/>
        <end position="359"/>
    </location>
</feature>
<feature type="transmembrane region" description="Helical" evidence="8">
    <location>
        <begin position="275"/>
        <end position="303"/>
    </location>
</feature>
<evidence type="ECO:0000256" key="6">
    <source>
        <dbReference type="ARBA" id="ARBA00023136"/>
    </source>
</evidence>
<comment type="caution">
    <text evidence="10">The sequence shown here is derived from an EMBL/GenBank/DDBJ whole genome shotgun (WGS) entry which is preliminary data.</text>
</comment>
<reference evidence="10" key="2">
    <citation type="submission" date="2020-09" db="EMBL/GenBank/DDBJ databases">
        <authorList>
            <person name="Sun Q."/>
            <person name="Ohkuma M."/>
        </authorList>
    </citation>
    <scope>NUCLEOTIDE SEQUENCE</scope>
    <source>
        <strain evidence="10">JCM 4518</strain>
    </source>
</reference>
<gene>
    <name evidence="10" type="ORF">GCM10010305_41560</name>
</gene>
<dbReference type="Gene3D" id="3.40.1710.10">
    <property type="entry name" value="abc type-2 transporter like domain"/>
    <property type="match status" value="1"/>
</dbReference>
<reference evidence="10" key="1">
    <citation type="journal article" date="2014" name="Int. J. Syst. Evol. Microbiol.">
        <title>Complete genome sequence of Corynebacterium casei LMG S-19264T (=DSM 44701T), isolated from a smear-ripened cheese.</title>
        <authorList>
            <consortium name="US DOE Joint Genome Institute (JGI-PGF)"/>
            <person name="Walter F."/>
            <person name="Albersmeier A."/>
            <person name="Kalinowski J."/>
            <person name="Ruckert C."/>
        </authorList>
    </citation>
    <scope>NUCLEOTIDE SEQUENCE</scope>
    <source>
        <strain evidence="10">JCM 4518</strain>
    </source>
</reference>
<feature type="transmembrane region" description="Helical" evidence="8">
    <location>
        <begin position="309"/>
        <end position="332"/>
    </location>
</feature>
<evidence type="ECO:0000256" key="3">
    <source>
        <dbReference type="ARBA" id="ARBA00022475"/>
    </source>
</evidence>
<dbReference type="Pfam" id="PF12051">
    <property type="entry name" value="DUF3533"/>
    <property type="match status" value="1"/>
</dbReference>
<evidence type="ECO:0000313" key="11">
    <source>
        <dbReference type="Proteomes" id="UP000644020"/>
    </source>
</evidence>
<evidence type="ECO:0000313" key="10">
    <source>
        <dbReference type="EMBL" id="GHA93470.1"/>
    </source>
</evidence>
<keyword evidence="6 8" id="KW-0472">Membrane</keyword>
<sequence length="435" mass="45202">MESSPPPPSDPSPTAPTPAPPGARAFALARRPGLWLVPGVLCGLVALLLSLLYMGGILNPSDNLTDLPIALVDEDRGAPPPGQRENLGKQITDAVAASEATAKTVEWRRLDRAAADDALASGKVFGALVVPPGFTASVTALTTAKATRRPVLTVLTNPGVGSLGSSFASQINQKAARQASLALGERLSAGATAPTARLLLADPVEVVTEPGHPIGGHSGLGLSAFYYTLLLVLSGFIGGNLVHTGVDTALGYADSEIGPWHTRHRTVPISRTQTFLLKALMTAGISVLTTSLVMVATVALLGMDAPHLPLLWVFSFCATLAVGLGVQAINAAFGGIGQLVSMFVFIALALPSSGATVPLEATPGFYRFLGAFEPMRQLSEGVRAILYFDARADAGLARAWISIGLGCVAALAFGFGMTHYYDRRGLRRLTPQPEA</sequence>
<dbReference type="EMBL" id="BMUL01000010">
    <property type="protein sequence ID" value="GHA93470.1"/>
    <property type="molecule type" value="Genomic_DNA"/>
</dbReference>
<dbReference type="InterPro" id="IPR022703">
    <property type="entry name" value="DUF3533"/>
</dbReference>
<organism evidence="10 11">
    <name type="scientific">Streptomyces termitum</name>
    <dbReference type="NCBI Taxonomy" id="67368"/>
    <lineage>
        <taxon>Bacteria</taxon>
        <taxon>Bacillati</taxon>
        <taxon>Actinomycetota</taxon>
        <taxon>Actinomycetes</taxon>
        <taxon>Kitasatosporales</taxon>
        <taxon>Streptomycetaceae</taxon>
        <taxon>Streptomyces</taxon>
    </lineage>
</organism>
<feature type="region of interest" description="Disordered" evidence="7">
    <location>
        <begin position="1"/>
        <end position="24"/>
    </location>
</feature>
<evidence type="ECO:0000256" key="7">
    <source>
        <dbReference type="SAM" id="MobiDB-lite"/>
    </source>
</evidence>
<keyword evidence="11" id="KW-1185">Reference proteome</keyword>
<dbReference type="PANTHER" id="PTHR43077:SF8">
    <property type="entry name" value="DOXORUBICIN RESISTANCE ABC TRANSPORTER PERMEASE PROTEIN DRRB"/>
    <property type="match status" value="1"/>
</dbReference>
<evidence type="ECO:0000256" key="5">
    <source>
        <dbReference type="ARBA" id="ARBA00022989"/>
    </source>
</evidence>
<protein>
    <recommendedName>
        <fullName evidence="9">DUF3533 domain-containing protein</fullName>
    </recommendedName>
</protein>
<keyword evidence="3" id="KW-1003">Cell membrane</keyword>
<evidence type="ECO:0000256" key="4">
    <source>
        <dbReference type="ARBA" id="ARBA00022692"/>
    </source>
</evidence>
<comment type="subcellular location">
    <subcellularLocation>
        <location evidence="1">Cell membrane</location>
        <topology evidence="1">Multi-pass membrane protein</topology>
    </subcellularLocation>
</comment>
<feature type="domain" description="DUF3533" evidence="9">
    <location>
        <begin position="41"/>
        <end position="403"/>
    </location>
</feature>
<accession>A0A918T664</accession>
<name>A0A918T664_9ACTN</name>
<feature type="transmembrane region" description="Helical" evidence="8">
    <location>
        <begin position="399"/>
        <end position="421"/>
    </location>
</feature>
<dbReference type="RefSeq" id="WP_189979542.1">
    <property type="nucleotide sequence ID" value="NZ_BMUL01000010.1"/>
</dbReference>
<comment type="similarity">
    <text evidence="2">Belongs to the ABC-2 integral membrane protein family.</text>
</comment>
<dbReference type="GO" id="GO:0005886">
    <property type="term" value="C:plasma membrane"/>
    <property type="evidence" value="ECO:0007669"/>
    <property type="project" value="UniProtKB-SubCell"/>
</dbReference>
<dbReference type="Proteomes" id="UP000644020">
    <property type="component" value="Unassembled WGS sequence"/>
</dbReference>
<evidence type="ECO:0000256" key="1">
    <source>
        <dbReference type="ARBA" id="ARBA00004651"/>
    </source>
</evidence>
<keyword evidence="4 8" id="KW-0812">Transmembrane</keyword>
<evidence type="ECO:0000259" key="9">
    <source>
        <dbReference type="Pfam" id="PF12051"/>
    </source>
</evidence>
<proteinExistence type="inferred from homology"/>
<feature type="compositionally biased region" description="Pro residues" evidence="7">
    <location>
        <begin position="1"/>
        <end position="21"/>
    </location>
</feature>
<feature type="transmembrane region" description="Helical" evidence="8">
    <location>
        <begin position="34"/>
        <end position="54"/>
    </location>
</feature>
<keyword evidence="5 8" id="KW-1133">Transmembrane helix</keyword>
<dbReference type="PANTHER" id="PTHR43077">
    <property type="entry name" value="TRANSPORT PERMEASE YVFS-RELATED"/>
    <property type="match status" value="1"/>
</dbReference>
<evidence type="ECO:0000256" key="2">
    <source>
        <dbReference type="ARBA" id="ARBA00007783"/>
    </source>
</evidence>
<evidence type="ECO:0000256" key="8">
    <source>
        <dbReference type="SAM" id="Phobius"/>
    </source>
</evidence>
<dbReference type="InterPro" id="IPR051328">
    <property type="entry name" value="T7SS_ABC-Transporter"/>
</dbReference>
<dbReference type="AlphaFoldDB" id="A0A918T664"/>